<sequence>MSTIDQHKANNMFGKIVLAGITYLDADGNALEQKQYAGEILRINEEEGVVLASLIDGEELFLPPHLDHYKVAEPGDYTLRSIDFTVTDPDYLCTWDVHLAHGNDDPDAT</sequence>
<protein>
    <submittedName>
        <fullName evidence="1">Uncharacterized protein</fullName>
    </submittedName>
</protein>
<proteinExistence type="predicted"/>
<evidence type="ECO:0000313" key="2">
    <source>
        <dbReference type="Proteomes" id="UP001302072"/>
    </source>
</evidence>
<keyword evidence="2" id="KW-1185">Reference proteome</keyword>
<dbReference type="Proteomes" id="UP001302072">
    <property type="component" value="Chromosome"/>
</dbReference>
<name>A0ABY9YSQ1_9GAMM</name>
<gene>
    <name evidence="1" type="ORF">PDM29_04760</name>
</gene>
<evidence type="ECO:0000313" key="1">
    <source>
        <dbReference type="EMBL" id="WNH53596.1"/>
    </source>
</evidence>
<reference evidence="1 2" key="1">
    <citation type="submission" date="2022-12" db="EMBL/GenBank/DDBJ databases">
        <title>Two new species, Stenotrophomonas aracearum and Stenotrophomonas oahuensis, isolated from Anthurium (Araceae family) in Hawaii.</title>
        <authorList>
            <person name="Chunag S.C."/>
            <person name="Dobhal S."/>
            <person name="Alvarez A."/>
            <person name="Arif M."/>
        </authorList>
    </citation>
    <scope>NUCLEOTIDE SEQUENCE [LARGE SCALE GENOMIC DNA]</scope>
    <source>
        <strain evidence="1 2">A5586</strain>
    </source>
</reference>
<accession>A0ABY9YSQ1</accession>
<organism evidence="1 2">
    <name type="scientific">Stenotrophomonas oahuensis</name>
    <dbReference type="NCBI Taxonomy" id="3003271"/>
    <lineage>
        <taxon>Bacteria</taxon>
        <taxon>Pseudomonadati</taxon>
        <taxon>Pseudomonadota</taxon>
        <taxon>Gammaproteobacteria</taxon>
        <taxon>Lysobacterales</taxon>
        <taxon>Lysobacteraceae</taxon>
        <taxon>Stenotrophomonas</taxon>
    </lineage>
</organism>
<dbReference type="RefSeq" id="WP_311192739.1">
    <property type="nucleotide sequence ID" value="NZ_CP115541.1"/>
</dbReference>
<dbReference type="EMBL" id="CP115541">
    <property type="protein sequence ID" value="WNH53596.1"/>
    <property type="molecule type" value="Genomic_DNA"/>
</dbReference>